<dbReference type="Pfam" id="PF04909">
    <property type="entry name" value="Amidohydro_2"/>
    <property type="match status" value="1"/>
</dbReference>
<evidence type="ECO:0000313" key="1">
    <source>
        <dbReference type="EMBL" id="ART64717.1"/>
    </source>
</evidence>
<dbReference type="OrthoDB" id="9787654at2"/>
<dbReference type="SUPFAM" id="SSF51556">
    <property type="entry name" value="Metallo-dependent hydrolases"/>
    <property type="match status" value="1"/>
</dbReference>
<dbReference type="PANTHER" id="PTHR35563:SF2">
    <property type="entry name" value="BARREL METAL-DEPENDENT HYDROLASE, PUTATIVE (AFU_ORTHOLOGUE AFUA_1G16240)-RELATED"/>
    <property type="match status" value="1"/>
</dbReference>
<name>A0A240UT80_9GAMM</name>
<keyword evidence="2" id="KW-1185">Reference proteome</keyword>
<reference evidence="1 2" key="1">
    <citation type="submission" date="2017-05" db="EMBL/GenBank/DDBJ databases">
        <authorList>
            <person name="Song R."/>
            <person name="Chenine A.L."/>
            <person name="Ruprecht R.M."/>
        </authorList>
    </citation>
    <scope>NUCLEOTIDE SEQUENCE [LARGE SCALE GENOMIC DNA]</scope>
    <source>
        <strain evidence="1">SW32</strain>
    </source>
</reference>
<dbReference type="EMBL" id="CP021358">
    <property type="protein sequence ID" value="ART64717.1"/>
    <property type="molecule type" value="Genomic_DNA"/>
</dbReference>
<keyword evidence="1" id="KW-0378">Hydrolase</keyword>
<dbReference type="Gene3D" id="3.20.20.140">
    <property type="entry name" value="Metal-dependent hydrolases"/>
    <property type="match status" value="1"/>
</dbReference>
<dbReference type="Proteomes" id="UP000194457">
    <property type="component" value="Chromosome"/>
</dbReference>
<dbReference type="AlphaFoldDB" id="A0A240UT80"/>
<dbReference type="InterPro" id="IPR052358">
    <property type="entry name" value="Aro_Compnd_Degr_Hydrolases"/>
</dbReference>
<dbReference type="GO" id="GO:0016787">
    <property type="term" value="F:hydrolase activity"/>
    <property type="evidence" value="ECO:0007669"/>
    <property type="project" value="UniProtKB-KW"/>
</dbReference>
<dbReference type="RefSeq" id="WP_086901824.1">
    <property type="nucleotide sequence ID" value="NZ_CP021358.1"/>
</dbReference>
<proteinExistence type="predicted"/>
<evidence type="ECO:0000313" key="2">
    <source>
        <dbReference type="Proteomes" id="UP000194457"/>
    </source>
</evidence>
<dbReference type="PANTHER" id="PTHR35563">
    <property type="entry name" value="BARREL METAL-DEPENDENT HYDROLASE, PUTATIVE (AFU_ORTHOLOGUE AFUA_1G16240)-RELATED"/>
    <property type="match status" value="1"/>
</dbReference>
<accession>A0A240UT80</accession>
<sequence length="282" mass="31387">MTDQHDVSITGVDTHAHIFSQHLPMASQRRYSPDYDADVSQYLAHLDRCGLSHGVLVQPSFLGTDNSYMLSALRQHGERLRGTAVVAPDIDDASLDVLGEAGVVGIRLNLVGKTLDDYSAAHWQHLFTRLAHRGWSVEIQRTLADLDAVVPAILASNVAVVIDHFGLPEGGALDVTRREHRWFLDLLGESNLWVKLSATYRSGLSVDQARTSIDALCHGAGHAERLVWGSDWPHTRFEHQTDYASQFALGETLMPDPALRRKVMIDNPARLFMIDVRENHQC</sequence>
<dbReference type="KEGG" id="kma:B9H00_10345"/>
<dbReference type="InterPro" id="IPR032466">
    <property type="entry name" value="Metal_Hydrolase"/>
</dbReference>
<organism evidence="1 2">
    <name type="scientific">Kushneria marisflavi</name>
    <dbReference type="NCBI Taxonomy" id="157779"/>
    <lineage>
        <taxon>Bacteria</taxon>
        <taxon>Pseudomonadati</taxon>
        <taxon>Pseudomonadota</taxon>
        <taxon>Gammaproteobacteria</taxon>
        <taxon>Oceanospirillales</taxon>
        <taxon>Halomonadaceae</taxon>
        <taxon>Kushneria</taxon>
    </lineage>
</organism>
<dbReference type="InterPro" id="IPR006680">
    <property type="entry name" value="Amidohydro-rel"/>
</dbReference>
<gene>
    <name evidence="1" type="ORF">B9H00_10345</name>
</gene>
<protein>
    <submittedName>
        <fullName evidence="1">Amidohydrolase</fullName>
    </submittedName>
</protein>